<keyword evidence="3 7" id="KW-0862">Zinc</keyword>
<keyword evidence="10" id="KW-1185">Reference proteome</keyword>
<keyword evidence="5" id="KW-0238">DNA-binding</keyword>
<dbReference type="InterPro" id="IPR002481">
    <property type="entry name" value="FUR"/>
</dbReference>
<dbReference type="InterPro" id="IPR036388">
    <property type="entry name" value="WH-like_DNA-bd_sf"/>
</dbReference>
<sequence>MLTRKSELMEELICSVRNSGFRLTEQRRDILKTLVENAEKHLTADELHKTVRQINPDIGLTTIYRTLELLEELDLVRRLNLGEQEDYFEFVNFRDHHHHLVCLDCGRVIEFKSEDLNKFEENIEEKYGFIPREQRIKFFGSCQECQMEQEDSAYE</sequence>
<dbReference type="GO" id="GO:0003700">
    <property type="term" value="F:DNA-binding transcription factor activity"/>
    <property type="evidence" value="ECO:0007669"/>
    <property type="project" value="InterPro"/>
</dbReference>
<protein>
    <submittedName>
        <fullName evidence="9">Fur family transcriptional regulator, ferric uptake regulator</fullName>
    </submittedName>
</protein>
<dbReference type="GO" id="GO:1900376">
    <property type="term" value="P:regulation of secondary metabolite biosynthetic process"/>
    <property type="evidence" value="ECO:0007669"/>
    <property type="project" value="TreeGrafter"/>
</dbReference>
<evidence type="ECO:0000313" key="9">
    <source>
        <dbReference type="EMBL" id="SDL29643.1"/>
    </source>
</evidence>
<dbReference type="OrthoDB" id="8659436at2"/>
<evidence type="ECO:0000256" key="7">
    <source>
        <dbReference type="PIRSR" id="PIRSR602481-1"/>
    </source>
</evidence>
<keyword evidence="6" id="KW-0804">Transcription</keyword>
<gene>
    <name evidence="9" type="ORF">SAMN04488692_10382</name>
</gene>
<keyword evidence="7" id="KW-0479">Metal-binding</keyword>
<comment type="cofactor">
    <cofactor evidence="7">
        <name>Zn(2+)</name>
        <dbReference type="ChEBI" id="CHEBI:29105"/>
    </cofactor>
    <text evidence="7">Binds 1 zinc ion per subunit.</text>
</comment>
<dbReference type="GO" id="GO:0008270">
    <property type="term" value="F:zinc ion binding"/>
    <property type="evidence" value="ECO:0007669"/>
    <property type="project" value="TreeGrafter"/>
</dbReference>
<dbReference type="InterPro" id="IPR043135">
    <property type="entry name" value="Fur_C"/>
</dbReference>
<dbReference type="GO" id="GO:0000976">
    <property type="term" value="F:transcription cis-regulatory region binding"/>
    <property type="evidence" value="ECO:0007669"/>
    <property type="project" value="TreeGrafter"/>
</dbReference>
<evidence type="ECO:0000256" key="4">
    <source>
        <dbReference type="ARBA" id="ARBA00023015"/>
    </source>
</evidence>
<evidence type="ECO:0000256" key="1">
    <source>
        <dbReference type="ARBA" id="ARBA00007957"/>
    </source>
</evidence>
<evidence type="ECO:0000256" key="2">
    <source>
        <dbReference type="ARBA" id="ARBA00022491"/>
    </source>
</evidence>
<keyword evidence="2" id="KW-0678">Repressor</keyword>
<dbReference type="Pfam" id="PF01475">
    <property type="entry name" value="FUR"/>
    <property type="match status" value="1"/>
</dbReference>
<keyword evidence="8" id="KW-0408">Iron</keyword>
<dbReference type="AlphaFoldDB" id="A0A1G9IXG3"/>
<evidence type="ECO:0000256" key="5">
    <source>
        <dbReference type="ARBA" id="ARBA00023125"/>
    </source>
</evidence>
<dbReference type="Gene3D" id="3.30.1490.190">
    <property type="match status" value="1"/>
</dbReference>
<name>A0A1G9IXG3_9FIRM</name>
<dbReference type="Gene3D" id="1.10.10.10">
    <property type="entry name" value="Winged helix-like DNA-binding domain superfamily/Winged helix DNA-binding domain"/>
    <property type="match status" value="1"/>
</dbReference>
<proteinExistence type="inferred from homology"/>
<dbReference type="STRING" id="321763.SAMN04488692_10382"/>
<dbReference type="InterPro" id="IPR036390">
    <property type="entry name" value="WH_DNA-bd_sf"/>
</dbReference>
<evidence type="ECO:0000256" key="3">
    <source>
        <dbReference type="ARBA" id="ARBA00022833"/>
    </source>
</evidence>
<evidence type="ECO:0000313" key="10">
    <source>
        <dbReference type="Proteomes" id="UP000199476"/>
    </source>
</evidence>
<dbReference type="EMBL" id="FNGO01000003">
    <property type="protein sequence ID" value="SDL29643.1"/>
    <property type="molecule type" value="Genomic_DNA"/>
</dbReference>
<dbReference type="PANTHER" id="PTHR33202">
    <property type="entry name" value="ZINC UPTAKE REGULATION PROTEIN"/>
    <property type="match status" value="1"/>
</dbReference>
<comment type="cofactor">
    <cofactor evidence="8">
        <name>Mn(2+)</name>
        <dbReference type="ChEBI" id="CHEBI:29035"/>
    </cofactor>
    <cofactor evidence="8">
        <name>Fe(2+)</name>
        <dbReference type="ChEBI" id="CHEBI:29033"/>
    </cofactor>
    <text evidence="8">Binds 1 Mn(2+) or Fe(2+) ion per subunit.</text>
</comment>
<feature type="binding site" evidence="7">
    <location>
        <position position="105"/>
    </location>
    <ligand>
        <name>Zn(2+)</name>
        <dbReference type="ChEBI" id="CHEBI:29105"/>
    </ligand>
</feature>
<dbReference type="GO" id="GO:0045892">
    <property type="term" value="P:negative regulation of DNA-templated transcription"/>
    <property type="evidence" value="ECO:0007669"/>
    <property type="project" value="TreeGrafter"/>
</dbReference>
<feature type="binding site" evidence="7">
    <location>
        <position position="145"/>
    </location>
    <ligand>
        <name>Zn(2+)</name>
        <dbReference type="ChEBI" id="CHEBI:29105"/>
    </ligand>
</feature>
<feature type="binding site" evidence="8">
    <location>
        <position position="96"/>
    </location>
    <ligand>
        <name>Fe cation</name>
        <dbReference type="ChEBI" id="CHEBI:24875"/>
    </ligand>
</feature>
<organism evidence="9 10">
    <name type="scientific">Halarsenatibacter silvermanii</name>
    <dbReference type="NCBI Taxonomy" id="321763"/>
    <lineage>
        <taxon>Bacteria</taxon>
        <taxon>Bacillati</taxon>
        <taxon>Bacillota</taxon>
        <taxon>Clostridia</taxon>
        <taxon>Halanaerobiales</taxon>
        <taxon>Halarsenatibacteraceae</taxon>
        <taxon>Halarsenatibacter</taxon>
    </lineage>
</organism>
<keyword evidence="4" id="KW-0805">Transcription regulation</keyword>
<dbReference type="SUPFAM" id="SSF46785">
    <property type="entry name" value="Winged helix' DNA-binding domain"/>
    <property type="match status" value="1"/>
</dbReference>
<dbReference type="RefSeq" id="WP_089758250.1">
    <property type="nucleotide sequence ID" value="NZ_FNGO01000003.1"/>
</dbReference>
<reference evidence="9 10" key="1">
    <citation type="submission" date="2016-10" db="EMBL/GenBank/DDBJ databases">
        <authorList>
            <person name="de Groot N.N."/>
        </authorList>
    </citation>
    <scope>NUCLEOTIDE SEQUENCE [LARGE SCALE GENOMIC DNA]</scope>
    <source>
        <strain evidence="9 10">SLAS-1</strain>
    </source>
</reference>
<feature type="binding site" evidence="7">
    <location>
        <position position="142"/>
    </location>
    <ligand>
        <name>Zn(2+)</name>
        <dbReference type="ChEBI" id="CHEBI:29105"/>
    </ligand>
</feature>
<dbReference type="CDD" id="cd07153">
    <property type="entry name" value="Fur_like"/>
    <property type="match status" value="1"/>
</dbReference>
<comment type="similarity">
    <text evidence="1">Belongs to the Fur family.</text>
</comment>
<evidence type="ECO:0000256" key="8">
    <source>
        <dbReference type="PIRSR" id="PIRSR602481-2"/>
    </source>
</evidence>
<evidence type="ECO:0000256" key="6">
    <source>
        <dbReference type="ARBA" id="ARBA00023163"/>
    </source>
</evidence>
<dbReference type="Proteomes" id="UP000199476">
    <property type="component" value="Unassembled WGS sequence"/>
</dbReference>
<accession>A0A1G9IXG3</accession>
<dbReference type="PANTHER" id="PTHR33202:SF7">
    <property type="entry name" value="FERRIC UPTAKE REGULATION PROTEIN"/>
    <property type="match status" value="1"/>
</dbReference>
<feature type="binding site" evidence="7">
    <location>
        <position position="102"/>
    </location>
    <ligand>
        <name>Zn(2+)</name>
        <dbReference type="ChEBI" id="CHEBI:29105"/>
    </ligand>
</feature>